<dbReference type="PANTHER" id="PTHR23236">
    <property type="entry name" value="EUKARYOTIC TRANSLATION INITIATION FACTOR 4B/4H"/>
    <property type="match status" value="1"/>
</dbReference>
<dbReference type="PROSITE" id="PS50102">
    <property type="entry name" value="RRM"/>
    <property type="match status" value="1"/>
</dbReference>
<name>F8PGA3_SERL3</name>
<dbReference type="InterPro" id="IPR034228">
    <property type="entry name" value="Nop6_RRM"/>
</dbReference>
<dbReference type="InterPro" id="IPR000504">
    <property type="entry name" value="RRM_dom"/>
</dbReference>
<sequence>MASSQNLTKKQKKAVAFRDRKHGKPKTKGQIENAGDDEDYVHDVPVQEDQDLADVQGDILGDEDESAPVEVGVFGKSKEKERPRPRSKEDPDSMVVEPKPKKRKREAVVETKVQSAKCKGSGGEENPKTKEIQGNSGHGLGVVEKSDGEEQKDAKNQGKQRFILFLGNLKYTTTMEAIQGHFAACDPPPTIRLLTPKLSYNKPFSSMISKSKGCAFLEFGHHNALQQGLKLHHSQLDGRQINVELTVGGGGRSATRLTKVKERNKELEMQRRKRLGRQIVSNDGRAAARPDGPKRYSTTSGIDQAATKKRTWTVEDSMETAQHRDGKRDTECKRPRVKDWATGVNAIPVG</sequence>
<dbReference type="SMART" id="SM00360">
    <property type="entry name" value="RRM"/>
    <property type="match status" value="1"/>
</dbReference>
<proteinExistence type="predicted"/>
<feature type="compositionally biased region" description="Acidic residues" evidence="3">
    <location>
        <begin position="34"/>
        <end position="52"/>
    </location>
</feature>
<dbReference type="GO" id="GO:0019843">
    <property type="term" value="F:rRNA binding"/>
    <property type="evidence" value="ECO:0007669"/>
    <property type="project" value="TreeGrafter"/>
</dbReference>
<feature type="compositionally biased region" description="Basic and acidic residues" evidence="3">
    <location>
        <begin position="144"/>
        <end position="156"/>
    </location>
</feature>
<gene>
    <name evidence="5" type="ORF">SERLA73DRAFT_173960</name>
</gene>
<evidence type="ECO:0000313" key="5">
    <source>
        <dbReference type="EMBL" id="EGO04810.1"/>
    </source>
</evidence>
<dbReference type="PANTHER" id="PTHR23236:SF51">
    <property type="entry name" value="NUCLEOLAR PROTEIN 6"/>
    <property type="match status" value="1"/>
</dbReference>
<dbReference type="Gene3D" id="3.30.70.330">
    <property type="match status" value="1"/>
</dbReference>
<dbReference type="CDD" id="cd12400">
    <property type="entry name" value="RRM_Nop6"/>
    <property type="match status" value="1"/>
</dbReference>
<dbReference type="InterPro" id="IPR012677">
    <property type="entry name" value="Nucleotide-bd_a/b_plait_sf"/>
</dbReference>
<evidence type="ECO:0000256" key="2">
    <source>
        <dbReference type="PROSITE-ProRule" id="PRU00176"/>
    </source>
</evidence>
<dbReference type="GO" id="GO:0005730">
    <property type="term" value="C:nucleolus"/>
    <property type="evidence" value="ECO:0007669"/>
    <property type="project" value="TreeGrafter"/>
</dbReference>
<dbReference type="AlphaFoldDB" id="F8PGA3"/>
<accession>F8PGA3</accession>
<feature type="compositionally biased region" description="Basic residues" evidence="3">
    <location>
        <begin position="9"/>
        <end position="27"/>
    </location>
</feature>
<feature type="region of interest" description="Disordered" evidence="3">
    <location>
        <begin position="1"/>
        <end position="156"/>
    </location>
</feature>
<feature type="domain" description="RRM" evidence="4">
    <location>
        <begin position="162"/>
        <end position="248"/>
    </location>
</feature>
<dbReference type="GO" id="GO:0042274">
    <property type="term" value="P:ribosomal small subunit biogenesis"/>
    <property type="evidence" value="ECO:0007669"/>
    <property type="project" value="TreeGrafter"/>
</dbReference>
<dbReference type="InterPro" id="IPR035979">
    <property type="entry name" value="RBD_domain_sf"/>
</dbReference>
<dbReference type="OMA" id="WATGVNA"/>
<dbReference type="EMBL" id="GL945474">
    <property type="protein sequence ID" value="EGO04810.1"/>
    <property type="molecule type" value="Genomic_DNA"/>
</dbReference>
<dbReference type="OrthoDB" id="167718at2759"/>
<dbReference type="InParanoid" id="F8PGA3"/>
<evidence type="ECO:0000256" key="3">
    <source>
        <dbReference type="SAM" id="MobiDB-lite"/>
    </source>
</evidence>
<dbReference type="SUPFAM" id="SSF54928">
    <property type="entry name" value="RNA-binding domain, RBD"/>
    <property type="match status" value="1"/>
</dbReference>
<dbReference type="HOGENOM" id="CLU_037639_1_1_1"/>
<feature type="region of interest" description="Disordered" evidence="3">
    <location>
        <begin position="275"/>
        <end position="333"/>
    </location>
</feature>
<evidence type="ECO:0000259" key="4">
    <source>
        <dbReference type="PROSITE" id="PS50102"/>
    </source>
</evidence>
<organism evidence="6">
    <name type="scientific">Serpula lacrymans var. lacrymans (strain S7.3)</name>
    <name type="common">Dry rot fungus</name>
    <dbReference type="NCBI Taxonomy" id="936435"/>
    <lineage>
        <taxon>Eukaryota</taxon>
        <taxon>Fungi</taxon>
        <taxon>Dikarya</taxon>
        <taxon>Basidiomycota</taxon>
        <taxon>Agaricomycotina</taxon>
        <taxon>Agaricomycetes</taxon>
        <taxon>Agaricomycetidae</taxon>
        <taxon>Boletales</taxon>
        <taxon>Coniophorineae</taxon>
        <taxon>Serpulaceae</taxon>
        <taxon>Serpula</taxon>
    </lineage>
</organism>
<evidence type="ECO:0000256" key="1">
    <source>
        <dbReference type="ARBA" id="ARBA00022884"/>
    </source>
</evidence>
<keyword evidence="1 2" id="KW-0694">RNA-binding</keyword>
<keyword evidence="6" id="KW-1185">Reference proteome</keyword>
<feature type="compositionally biased region" description="Basic and acidic residues" evidence="3">
    <location>
        <begin position="321"/>
        <end position="333"/>
    </location>
</feature>
<feature type="compositionally biased region" description="Basic and acidic residues" evidence="3">
    <location>
        <begin position="76"/>
        <end position="91"/>
    </location>
</feature>
<evidence type="ECO:0000313" key="6">
    <source>
        <dbReference type="Proteomes" id="UP000008063"/>
    </source>
</evidence>
<dbReference type="Proteomes" id="UP000008063">
    <property type="component" value="Unassembled WGS sequence"/>
</dbReference>
<reference evidence="6" key="1">
    <citation type="journal article" date="2011" name="Science">
        <title>The plant cell wall-decomposing machinery underlies the functional diversity of forest fungi.</title>
        <authorList>
            <person name="Eastwood D.C."/>
            <person name="Floudas D."/>
            <person name="Binder M."/>
            <person name="Majcherczyk A."/>
            <person name="Schneider P."/>
            <person name="Aerts A."/>
            <person name="Asiegbu F.O."/>
            <person name="Baker S.E."/>
            <person name="Barry K."/>
            <person name="Bendiksby M."/>
            <person name="Blumentritt M."/>
            <person name="Coutinho P.M."/>
            <person name="Cullen D."/>
            <person name="de Vries R.P."/>
            <person name="Gathman A."/>
            <person name="Goodell B."/>
            <person name="Henrissat B."/>
            <person name="Ihrmark K."/>
            <person name="Kauserud H."/>
            <person name="Kohler A."/>
            <person name="LaButti K."/>
            <person name="Lapidus A."/>
            <person name="Lavin J.L."/>
            <person name="Lee Y.-H."/>
            <person name="Lindquist E."/>
            <person name="Lilly W."/>
            <person name="Lucas S."/>
            <person name="Morin E."/>
            <person name="Murat C."/>
            <person name="Oguiza J.A."/>
            <person name="Park J."/>
            <person name="Pisabarro A.G."/>
            <person name="Riley R."/>
            <person name="Rosling A."/>
            <person name="Salamov A."/>
            <person name="Schmidt O."/>
            <person name="Schmutz J."/>
            <person name="Skrede I."/>
            <person name="Stenlid J."/>
            <person name="Wiebenga A."/>
            <person name="Xie X."/>
            <person name="Kuees U."/>
            <person name="Hibbett D.S."/>
            <person name="Hoffmeister D."/>
            <person name="Hoegberg N."/>
            <person name="Martin F."/>
            <person name="Grigoriev I.V."/>
            <person name="Watkinson S.C."/>
        </authorList>
    </citation>
    <scope>NUCLEOTIDE SEQUENCE [LARGE SCALE GENOMIC DNA]</scope>
    <source>
        <strain evidence="6">strain S7.3</strain>
    </source>
</reference>
<dbReference type="STRING" id="936435.F8PGA3"/>
<protein>
    <recommendedName>
        <fullName evidence="4">RRM domain-containing protein</fullName>
    </recommendedName>
</protein>